<dbReference type="InterPro" id="IPR006447">
    <property type="entry name" value="Myb_dom_plants"/>
</dbReference>
<feature type="compositionally biased region" description="Low complexity" evidence="6">
    <location>
        <begin position="24"/>
        <end position="36"/>
    </location>
</feature>
<feature type="region of interest" description="Disordered" evidence="6">
    <location>
        <begin position="1"/>
        <end position="38"/>
    </location>
</feature>
<dbReference type="InterPro" id="IPR046955">
    <property type="entry name" value="PHR1-like"/>
</dbReference>
<evidence type="ECO:0000313" key="9">
    <source>
        <dbReference type="EnsemblPlants" id="TuG1812G0300001867.01.T01"/>
    </source>
</evidence>
<evidence type="ECO:0000256" key="3">
    <source>
        <dbReference type="ARBA" id="ARBA00023125"/>
    </source>
</evidence>
<evidence type="ECO:0000256" key="4">
    <source>
        <dbReference type="ARBA" id="ARBA00023163"/>
    </source>
</evidence>
<dbReference type="FunFam" id="1.10.10.60:FF:000007">
    <property type="entry name" value="Two-component response regulator"/>
    <property type="match status" value="1"/>
</dbReference>
<feature type="domain" description="Myb-like" evidence="7">
    <location>
        <begin position="42"/>
        <end position="91"/>
    </location>
</feature>
<name>A0A8R7TTJ2_TRIUA</name>
<dbReference type="Gramene" id="TuG1812G0300001867.01.T01">
    <property type="protein sequence ID" value="TuG1812G0300001867.01.T01"/>
    <property type="gene ID" value="TuG1812G0300001867.01"/>
</dbReference>
<evidence type="ECO:0000256" key="1">
    <source>
        <dbReference type="ARBA" id="ARBA00004123"/>
    </source>
</evidence>
<keyword evidence="10" id="KW-1185">Reference proteome</keyword>
<accession>A0A8R7TTJ2</accession>
<sequence>MENQKVPLPGNCMDAPVTPVGDGAARAPAAESSTAPRKTRIRWTQDLHERFVECVNQLGGADRTTPRAIQKMMNSDVITIFHIKSHLQKYRMAKYMLGSSSEAKQMEERAASNDMQNLDLKSGVHITEALRVQHVMQRRLGKQLKMQRDLQLRIEAQGKVLQKMIRGRAGTQRSRGRWTMSPR</sequence>
<feature type="domain" description="MYB-CC type transcription factor LHEQLE-containing" evidence="8">
    <location>
        <begin position="124"/>
        <end position="165"/>
    </location>
</feature>
<reference evidence="9" key="2">
    <citation type="submission" date="2018-03" db="EMBL/GenBank/DDBJ databases">
        <title>The Triticum urartu genome reveals the dynamic nature of wheat genome evolution.</title>
        <authorList>
            <person name="Ling H."/>
            <person name="Ma B."/>
            <person name="Shi X."/>
            <person name="Liu H."/>
            <person name="Dong L."/>
            <person name="Sun H."/>
            <person name="Cao Y."/>
            <person name="Gao Q."/>
            <person name="Zheng S."/>
            <person name="Li Y."/>
            <person name="Yu Y."/>
            <person name="Du H."/>
            <person name="Qi M."/>
            <person name="Li Y."/>
            <person name="Yu H."/>
            <person name="Cui Y."/>
            <person name="Wang N."/>
            <person name="Chen C."/>
            <person name="Wu H."/>
            <person name="Zhao Y."/>
            <person name="Zhang J."/>
            <person name="Li Y."/>
            <person name="Zhou W."/>
            <person name="Zhang B."/>
            <person name="Hu W."/>
            <person name="Eijk M."/>
            <person name="Tang J."/>
            <person name="Witsenboer H."/>
            <person name="Zhao S."/>
            <person name="Li Z."/>
            <person name="Zhang A."/>
            <person name="Wang D."/>
            <person name="Liang C."/>
        </authorList>
    </citation>
    <scope>NUCLEOTIDE SEQUENCE [LARGE SCALE GENOMIC DNA]</scope>
    <source>
        <strain evidence="9">cv. G1812</strain>
    </source>
</reference>
<dbReference type="SUPFAM" id="SSF46689">
    <property type="entry name" value="Homeodomain-like"/>
    <property type="match status" value="1"/>
</dbReference>
<organism evidence="9 10">
    <name type="scientific">Triticum urartu</name>
    <name type="common">Red wild einkorn</name>
    <name type="synonym">Crithodium urartu</name>
    <dbReference type="NCBI Taxonomy" id="4572"/>
    <lineage>
        <taxon>Eukaryota</taxon>
        <taxon>Viridiplantae</taxon>
        <taxon>Streptophyta</taxon>
        <taxon>Embryophyta</taxon>
        <taxon>Tracheophyta</taxon>
        <taxon>Spermatophyta</taxon>
        <taxon>Magnoliopsida</taxon>
        <taxon>Liliopsida</taxon>
        <taxon>Poales</taxon>
        <taxon>Poaceae</taxon>
        <taxon>BOP clade</taxon>
        <taxon>Pooideae</taxon>
        <taxon>Triticodae</taxon>
        <taxon>Triticeae</taxon>
        <taxon>Triticinae</taxon>
        <taxon>Triticum</taxon>
    </lineage>
</organism>
<protein>
    <recommendedName>
        <fullName evidence="11">Myb family transcription factor APL</fullName>
    </recommendedName>
</protein>
<dbReference type="AlphaFoldDB" id="A0A8R7TTJ2"/>
<comment type="subcellular location">
    <subcellularLocation>
        <location evidence="1">Nucleus</location>
    </subcellularLocation>
</comment>
<dbReference type="InterPro" id="IPR009057">
    <property type="entry name" value="Homeodomain-like_sf"/>
</dbReference>
<evidence type="ECO:0000259" key="8">
    <source>
        <dbReference type="Pfam" id="PF14379"/>
    </source>
</evidence>
<evidence type="ECO:0000256" key="6">
    <source>
        <dbReference type="SAM" id="MobiDB-lite"/>
    </source>
</evidence>
<dbReference type="Pfam" id="PF00249">
    <property type="entry name" value="Myb_DNA-binding"/>
    <property type="match status" value="1"/>
</dbReference>
<dbReference type="Proteomes" id="UP000015106">
    <property type="component" value="Chromosome 3"/>
</dbReference>
<dbReference type="Pfam" id="PF14379">
    <property type="entry name" value="Myb_CC_LHEQLE"/>
    <property type="match status" value="1"/>
</dbReference>
<dbReference type="InterPro" id="IPR025756">
    <property type="entry name" value="Myb_CC_LHEQLE"/>
</dbReference>
<evidence type="ECO:0008006" key="11">
    <source>
        <dbReference type="Google" id="ProtNLM"/>
    </source>
</evidence>
<dbReference type="EnsemblPlants" id="TuG1812G0300001867.01.T01">
    <property type="protein sequence ID" value="TuG1812G0300001867.01.T01"/>
    <property type="gene ID" value="TuG1812G0300001867.01"/>
</dbReference>
<dbReference type="PANTHER" id="PTHR31499">
    <property type="entry name" value="MYB FAMILY TRANSCRIPTION FACTOR PHL11"/>
    <property type="match status" value="1"/>
</dbReference>
<evidence type="ECO:0000256" key="2">
    <source>
        <dbReference type="ARBA" id="ARBA00023015"/>
    </source>
</evidence>
<evidence type="ECO:0000259" key="7">
    <source>
        <dbReference type="Pfam" id="PF00249"/>
    </source>
</evidence>
<keyword evidence="2" id="KW-0805">Transcription regulation</keyword>
<keyword evidence="3" id="KW-0238">DNA-binding</keyword>
<keyword evidence="4" id="KW-0804">Transcription</keyword>
<dbReference type="NCBIfam" id="TIGR01557">
    <property type="entry name" value="myb_SHAQKYF"/>
    <property type="match status" value="1"/>
</dbReference>
<evidence type="ECO:0000256" key="5">
    <source>
        <dbReference type="ARBA" id="ARBA00023242"/>
    </source>
</evidence>
<dbReference type="GO" id="GO:0003677">
    <property type="term" value="F:DNA binding"/>
    <property type="evidence" value="ECO:0007669"/>
    <property type="project" value="UniProtKB-KW"/>
</dbReference>
<dbReference type="GO" id="GO:0005634">
    <property type="term" value="C:nucleus"/>
    <property type="evidence" value="ECO:0007669"/>
    <property type="project" value="UniProtKB-SubCell"/>
</dbReference>
<dbReference type="PANTHER" id="PTHR31499:SF79">
    <property type="entry name" value="HTH MYB-TYPE DOMAIN-CONTAINING PROTEIN"/>
    <property type="match status" value="1"/>
</dbReference>
<evidence type="ECO:0000313" key="10">
    <source>
        <dbReference type="Proteomes" id="UP000015106"/>
    </source>
</evidence>
<reference evidence="10" key="1">
    <citation type="journal article" date="2013" name="Nature">
        <title>Draft genome of the wheat A-genome progenitor Triticum urartu.</title>
        <authorList>
            <person name="Ling H.Q."/>
            <person name="Zhao S."/>
            <person name="Liu D."/>
            <person name="Wang J."/>
            <person name="Sun H."/>
            <person name="Zhang C."/>
            <person name="Fan H."/>
            <person name="Li D."/>
            <person name="Dong L."/>
            <person name="Tao Y."/>
            <person name="Gao C."/>
            <person name="Wu H."/>
            <person name="Li Y."/>
            <person name="Cui Y."/>
            <person name="Guo X."/>
            <person name="Zheng S."/>
            <person name="Wang B."/>
            <person name="Yu K."/>
            <person name="Liang Q."/>
            <person name="Yang W."/>
            <person name="Lou X."/>
            <person name="Chen J."/>
            <person name="Feng M."/>
            <person name="Jian J."/>
            <person name="Zhang X."/>
            <person name="Luo G."/>
            <person name="Jiang Y."/>
            <person name="Liu J."/>
            <person name="Wang Z."/>
            <person name="Sha Y."/>
            <person name="Zhang B."/>
            <person name="Wu H."/>
            <person name="Tang D."/>
            <person name="Shen Q."/>
            <person name="Xue P."/>
            <person name="Zou S."/>
            <person name="Wang X."/>
            <person name="Liu X."/>
            <person name="Wang F."/>
            <person name="Yang Y."/>
            <person name="An X."/>
            <person name="Dong Z."/>
            <person name="Zhang K."/>
            <person name="Zhang X."/>
            <person name="Luo M.C."/>
            <person name="Dvorak J."/>
            <person name="Tong Y."/>
            <person name="Wang J."/>
            <person name="Yang H."/>
            <person name="Li Z."/>
            <person name="Wang D."/>
            <person name="Zhang A."/>
            <person name="Wang J."/>
        </authorList>
    </citation>
    <scope>NUCLEOTIDE SEQUENCE</scope>
    <source>
        <strain evidence="10">cv. G1812</strain>
    </source>
</reference>
<dbReference type="InterPro" id="IPR001005">
    <property type="entry name" value="SANT/Myb"/>
</dbReference>
<reference evidence="9" key="3">
    <citation type="submission" date="2022-06" db="UniProtKB">
        <authorList>
            <consortium name="EnsemblPlants"/>
        </authorList>
    </citation>
    <scope>IDENTIFICATION</scope>
</reference>
<keyword evidence="5" id="KW-0539">Nucleus</keyword>
<dbReference type="GO" id="GO:0003700">
    <property type="term" value="F:DNA-binding transcription factor activity"/>
    <property type="evidence" value="ECO:0007669"/>
    <property type="project" value="InterPro"/>
</dbReference>
<proteinExistence type="predicted"/>
<dbReference type="Gene3D" id="1.10.10.60">
    <property type="entry name" value="Homeodomain-like"/>
    <property type="match status" value="1"/>
</dbReference>